<sequence length="95" mass="10761">MFEFDADLWLWREDGSWHFLTVPEAVSDEIEDLAGPRGGFGSVKVEVTVGETSWRTSLFPSKEQRSFVMPVKRSVRVAEACEAGDRIRVRLSVQS</sequence>
<dbReference type="Proteomes" id="UP000620591">
    <property type="component" value="Unassembled WGS sequence"/>
</dbReference>
<protein>
    <submittedName>
        <fullName evidence="1">DUF1905 domain-containing protein</fullName>
    </submittedName>
</protein>
<dbReference type="InterPro" id="IPR015018">
    <property type="entry name" value="DUF1905"/>
</dbReference>
<reference evidence="1" key="1">
    <citation type="submission" date="2020-09" db="EMBL/GenBank/DDBJ databases">
        <title>Novel species in genus Aeromicrobium.</title>
        <authorList>
            <person name="Zhang G."/>
        </authorList>
    </citation>
    <scope>NUCLEOTIDE SEQUENCE</scope>
    <source>
        <strain evidence="1">Zg-636</strain>
    </source>
</reference>
<comment type="caution">
    <text evidence="1">The sequence shown here is derived from an EMBL/GenBank/DDBJ whole genome shotgun (WGS) entry which is preliminary data.</text>
</comment>
<accession>A0A8I0EU24</accession>
<name>A0A8I0EU24_9ACTN</name>
<proteinExistence type="predicted"/>
<evidence type="ECO:0000313" key="2">
    <source>
        <dbReference type="Proteomes" id="UP000620591"/>
    </source>
</evidence>
<dbReference type="EMBL" id="JACTVM010000001">
    <property type="protein sequence ID" value="MBC9225065.1"/>
    <property type="molecule type" value="Genomic_DNA"/>
</dbReference>
<dbReference type="InterPro" id="IPR037079">
    <property type="entry name" value="AF2212/PG0164-like_sf"/>
</dbReference>
<dbReference type="Gene3D" id="2.40.30.100">
    <property type="entry name" value="AF2212/PG0164-like"/>
    <property type="match status" value="1"/>
</dbReference>
<evidence type="ECO:0000313" key="1">
    <source>
        <dbReference type="EMBL" id="MBC9225065.1"/>
    </source>
</evidence>
<dbReference type="SUPFAM" id="SSF141694">
    <property type="entry name" value="AF2212/PG0164-like"/>
    <property type="match status" value="1"/>
</dbReference>
<dbReference type="Pfam" id="PF08922">
    <property type="entry name" value="DUF1905"/>
    <property type="match status" value="1"/>
</dbReference>
<gene>
    <name evidence="1" type="ORF">IBG24_01895</name>
</gene>
<dbReference type="AlphaFoldDB" id="A0A8I0EU24"/>
<organism evidence="1 2">
    <name type="scientific">Aeromicrobium senzhongii</name>
    <dbReference type="NCBI Taxonomy" id="2663859"/>
    <lineage>
        <taxon>Bacteria</taxon>
        <taxon>Bacillati</taxon>
        <taxon>Actinomycetota</taxon>
        <taxon>Actinomycetes</taxon>
        <taxon>Propionibacteriales</taxon>
        <taxon>Nocardioidaceae</taxon>
        <taxon>Aeromicrobium</taxon>
    </lineage>
</organism>